<sequence length="48" mass="5071">MSEAQAGMSEVLTMREGSEVADMSERSERISQLGAGPRDGAERSEVAA</sequence>
<evidence type="ECO:0000313" key="2">
    <source>
        <dbReference type="EMBL" id="MBF9134926.1"/>
    </source>
</evidence>
<gene>
    <name evidence="2" type="ORF">I0C86_39295</name>
</gene>
<evidence type="ECO:0000256" key="1">
    <source>
        <dbReference type="SAM" id="MobiDB-lite"/>
    </source>
</evidence>
<protein>
    <submittedName>
        <fullName evidence="2">Uncharacterized protein</fullName>
    </submittedName>
</protein>
<feature type="compositionally biased region" description="Basic and acidic residues" evidence="1">
    <location>
        <begin position="39"/>
        <end position="48"/>
    </location>
</feature>
<dbReference type="Proteomes" id="UP000638560">
    <property type="component" value="Unassembled WGS sequence"/>
</dbReference>
<keyword evidence="3" id="KW-1185">Reference proteome</keyword>
<evidence type="ECO:0000313" key="3">
    <source>
        <dbReference type="Proteomes" id="UP000638560"/>
    </source>
</evidence>
<proteinExistence type="predicted"/>
<comment type="caution">
    <text evidence="2">The sequence shown here is derived from an EMBL/GenBank/DDBJ whole genome shotgun (WGS) entry which is preliminary data.</text>
</comment>
<feature type="region of interest" description="Disordered" evidence="1">
    <location>
        <begin position="1"/>
        <end position="48"/>
    </location>
</feature>
<accession>A0ABS0H9I6</accession>
<reference evidence="2 3" key="1">
    <citation type="submission" date="2020-11" db="EMBL/GenBank/DDBJ databases">
        <title>A novel isolate from a Black sea contaminated sediment with potential to produce alkanes: Plantactinospora alkalitolerans sp. nov.</title>
        <authorList>
            <person name="Carro L."/>
            <person name="Veyisoglu A."/>
            <person name="Guven K."/>
            <person name="Schumann P."/>
            <person name="Klenk H.-P."/>
            <person name="Sahin N."/>
        </authorList>
    </citation>
    <scope>NUCLEOTIDE SEQUENCE [LARGE SCALE GENOMIC DNA]</scope>
    <source>
        <strain evidence="2 3">S1510</strain>
    </source>
</reference>
<dbReference type="RefSeq" id="WP_196206392.1">
    <property type="nucleotide sequence ID" value="NZ_JADPUN010000404.1"/>
</dbReference>
<name>A0ABS0H9I6_9ACTN</name>
<organism evidence="2 3">
    <name type="scientific">Plantactinospora alkalitolerans</name>
    <dbReference type="NCBI Taxonomy" id="2789879"/>
    <lineage>
        <taxon>Bacteria</taxon>
        <taxon>Bacillati</taxon>
        <taxon>Actinomycetota</taxon>
        <taxon>Actinomycetes</taxon>
        <taxon>Micromonosporales</taxon>
        <taxon>Micromonosporaceae</taxon>
        <taxon>Plantactinospora</taxon>
    </lineage>
</organism>
<dbReference type="EMBL" id="JADPUN010000404">
    <property type="protein sequence ID" value="MBF9134926.1"/>
    <property type="molecule type" value="Genomic_DNA"/>
</dbReference>